<name>A0A9P8L239_9PEZI</name>
<comment type="caution">
    <text evidence="1">The sequence shown here is derived from an EMBL/GenBank/DDBJ whole genome shotgun (WGS) entry which is preliminary data.</text>
</comment>
<sequence length="247" mass="27998">MNVTGIHNLTAGILFDVIQCLIERDFSYNTEDSRQAYRLVKDALRDPNNTKVVVILHSQGAIEGALMVDWLLADLPHAIFQKLEIYTFGAAANHFNNPAISGIPSESPVRTLRDPTREEPTKRVIRHIEHYANQGDFVARWGVLNFTKGFNYRNNRFVGQVIERKGATGHLLCQHYLDYMFEWGEEGLVAASNAFMDSLMVVDRQVAEEREGYDAVIRLLDGEAVVKMPVKEVSRLWEYRNGGSPSD</sequence>
<dbReference type="PANTHER" id="PTHR42044:SF2">
    <property type="entry name" value="DUF676 DOMAIN-CONTAINING PROTEIN"/>
    <property type="match status" value="1"/>
</dbReference>
<proteinExistence type="predicted"/>
<gene>
    <name evidence="1" type="ORF">FGG08_006270</name>
</gene>
<dbReference type="EMBL" id="JAGHQL010000174">
    <property type="protein sequence ID" value="KAH0536899.1"/>
    <property type="molecule type" value="Genomic_DNA"/>
</dbReference>
<evidence type="ECO:0000313" key="2">
    <source>
        <dbReference type="Proteomes" id="UP000698800"/>
    </source>
</evidence>
<dbReference type="InterPro" id="IPR029058">
    <property type="entry name" value="AB_hydrolase_fold"/>
</dbReference>
<accession>A0A9P8L239</accession>
<reference evidence="1" key="1">
    <citation type="submission" date="2021-03" db="EMBL/GenBank/DDBJ databases">
        <title>Comparative genomics and phylogenomic investigation of the class Geoglossomycetes provide insights into ecological specialization and systematics.</title>
        <authorList>
            <person name="Melie T."/>
            <person name="Pirro S."/>
            <person name="Miller A.N."/>
            <person name="Quandt A."/>
        </authorList>
    </citation>
    <scope>NUCLEOTIDE SEQUENCE</scope>
    <source>
        <strain evidence="1">GBOQ0MN5Z8</strain>
    </source>
</reference>
<dbReference type="AlphaFoldDB" id="A0A9P8L239"/>
<dbReference type="Proteomes" id="UP000698800">
    <property type="component" value="Unassembled WGS sequence"/>
</dbReference>
<keyword evidence="2" id="KW-1185">Reference proteome</keyword>
<dbReference type="PANTHER" id="PTHR42044">
    <property type="entry name" value="DUF676 DOMAIN-CONTAINING PROTEIN-RELATED"/>
    <property type="match status" value="1"/>
</dbReference>
<protein>
    <submittedName>
        <fullName evidence="1">Uncharacterized protein</fullName>
    </submittedName>
</protein>
<evidence type="ECO:0000313" key="1">
    <source>
        <dbReference type="EMBL" id="KAH0536899.1"/>
    </source>
</evidence>
<dbReference type="SUPFAM" id="SSF53474">
    <property type="entry name" value="alpha/beta-Hydrolases"/>
    <property type="match status" value="1"/>
</dbReference>
<organism evidence="1 2">
    <name type="scientific">Glutinoglossum americanum</name>
    <dbReference type="NCBI Taxonomy" id="1670608"/>
    <lineage>
        <taxon>Eukaryota</taxon>
        <taxon>Fungi</taxon>
        <taxon>Dikarya</taxon>
        <taxon>Ascomycota</taxon>
        <taxon>Pezizomycotina</taxon>
        <taxon>Geoglossomycetes</taxon>
        <taxon>Geoglossales</taxon>
        <taxon>Geoglossaceae</taxon>
        <taxon>Glutinoglossum</taxon>
    </lineage>
</organism>
<dbReference type="OrthoDB" id="202545at2759"/>